<dbReference type="SUPFAM" id="SSF56112">
    <property type="entry name" value="Protein kinase-like (PK-like)"/>
    <property type="match status" value="1"/>
</dbReference>
<evidence type="ECO:0000256" key="5">
    <source>
        <dbReference type="ARBA" id="ARBA00022741"/>
    </source>
</evidence>
<evidence type="ECO:0000259" key="14">
    <source>
        <dbReference type="PROSITE" id="PS51473"/>
    </source>
</evidence>
<dbReference type="EMBL" id="SDMP01000006">
    <property type="protein sequence ID" value="RYR54637.1"/>
    <property type="molecule type" value="Genomic_DNA"/>
</dbReference>
<dbReference type="FunFam" id="1.10.510.10:FF:000336">
    <property type="entry name" value="Cysteine-rich receptor-like protein kinase 2"/>
    <property type="match status" value="1"/>
</dbReference>
<dbReference type="PROSITE" id="PS50011">
    <property type="entry name" value="PROTEIN_KINASE_DOM"/>
    <property type="match status" value="1"/>
</dbReference>
<dbReference type="InterPro" id="IPR002902">
    <property type="entry name" value="GNK2"/>
</dbReference>
<keyword evidence="11" id="KW-1133">Transmembrane helix</keyword>
<evidence type="ECO:0008006" key="17">
    <source>
        <dbReference type="Google" id="ProtNLM"/>
    </source>
</evidence>
<reference evidence="15 16" key="1">
    <citation type="submission" date="2019-01" db="EMBL/GenBank/DDBJ databases">
        <title>Sequencing of cultivated peanut Arachis hypogaea provides insights into genome evolution and oil improvement.</title>
        <authorList>
            <person name="Chen X."/>
        </authorList>
    </citation>
    <scope>NUCLEOTIDE SEQUENCE [LARGE SCALE GENOMIC DNA]</scope>
    <source>
        <strain evidence="16">cv. Fuhuasheng</strain>
        <tissue evidence="15">Leaves</tissue>
    </source>
</reference>
<dbReference type="STRING" id="3818.A0A445CUM6"/>
<keyword evidence="8" id="KW-0675">Receptor</keyword>
<feature type="chain" id="PRO_5019357419" description="Cysteine-rich receptor-like protein kinase" evidence="12">
    <location>
        <begin position="26"/>
        <end position="675"/>
    </location>
</feature>
<proteinExistence type="predicted"/>
<evidence type="ECO:0000256" key="8">
    <source>
        <dbReference type="ARBA" id="ARBA00023170"/>
    </source>
</evidence>
<dbReference type="InterPro" id="IPR000719">
    <property type="entry name" value="Prot_kinase_dom"/>
</dbReference>
<keyword evidence="5 10" id="KW-0547">Nucleotide-binding</keyword>
<evidence type="ECO:0000259" key="13">
    <source>
        <dbReference type="PROSITE" id="PS50011"/>
    </source>
</evidence>
<feature type="transmembrane region" description="Helical" evidence="11">
    <location>
        <begin position="260"/>
        <end position="282"/>
    </location>
</feature>
<keyword evidence="9" id="KW-0325">Glycoprotein</keyword>
<dbReference type="Gene3D" id="3.30.430.20">
    <property type="entry name" value="Gnk2 domain, C-X8-C-X2-C motif"/>
    <property type="match status" value="2"/>
</dbReference>
<dbReference type="PROSITE" id="PS00107">
    <property type="entry name" value="PROTEIN_KINASE_ATP"/>
    <property type="match status" value="1"/>
</dbReference>
<keyword evidence="16" id="KW-1185">Reference proteome</keyword>
<dbReference type="AlphaFoldDB" id="A0A445CUM6"/>
<evidence type="ECO:0000256" key="7">
    <source>
        <dbReference type="ARBA" id="ARBA00022840"/>
    </source>
</evidence>
<dbReference type="CDD" id="cd23509">
    <property type="entry name" value="Gnk2-like"/>
    <property type="match status" value="2"/>
</dbReference>
<dbReference type="PROSITE" id="PS00108">
    <property type="entry name" value="PROTEIN_KINASE_ST"/>
    <property type="match status" value="1"/>
</dbReference>
<dbReference type="InterPro" id="IPR038408">
    <property type="entry name" value="GNK2_sf"/>
</dbReference>
<dbReference type="PROSITE" id="PS51473">
    <property type="entry name" value="GNK2"/>
    <property type="match status" value="2"/>
</dbReference>
<evidence type="ECO:0000256" key="10">
    <source>
        <dbReference type="PROSITE-ProRule" id="PRU10141"/>
    </source>
</evidence>
<evidence type="ECO:0000256" key="1">
    <source>
        <dbReference type="ARBA" id="ARBA00022527"/>
    </source>
</evidence>
<dbReference type="InterPro" id="IPR017441">
    <property type="entry name" value="Protein_kinase_ATP_BS"/>
</dbReference>
<dbReference type="SMART" id="SM00220">
    <property type="entry name" value="S_TKc"/>
    <property type="match status" value="1"/>
</dbReference>
<gene>
    <name evidence="15" type="ORF">Ahy_A06g029943</name>
</gene>
<keyword evidence="4" id="KW-0677">Repeat</keyword>
<keyword evidence="11" id="KW-0812">Transmembrane</keyword>
<dbReference type="PANTHER" id="PTHR47973">
    <property type="entry name" value="CYSTEINE-RICH RECEPTOR-LIKE PROTEIN KINASE 3"/>
    <property type="match status" value="1"/>
</dbReference>
<keyword evidence="2" id="KW-0808">Transferase</keyword>
<evidence type="ECO:0000313" key="15">
    <source>
        <dbReference type="EMBL" id="RYR54637.1"/>
    </source>
</evidence>
<feature type="domain" description="Gnk2-homologous" evidence="14">
    <location>
        <begin position="144"/>
        <end position="248"/>
    </location>
</feature>
<dbReference type="Pfam" id="PF01657">
    <property type="entry name" value="Stress-antifung"/>
    <property type="match status" value="2"/>
</dbReference>
<dbReference type="InterPro" id="IPR052059">
    <property type="entry name" value="CR_Ser/Thr_kinase"/>
</dbReference>
<keyword evidence="6" id="KW-0418">Kinase</keyword>
<keyword evidence="7 10" id="KW-0067">ATP-binding</keyword>
<dbReference type="Pfam" id="PF00069">
    <property type="entry name" value="Pkinase"/>
    <property type="match status" value="1"/>
</dbReference>
<evidence type="ECO:0000256" key="11">
    <source>
        <dbReference type="SAM" id="Phobius"/>
    </source>
</evidence>
<dbReference type="GO" id="GO:0005524">
    <property type="term" value="F:ATP binding"/>
    <property type="evidence" value="ECO:0007669"/>
    <property type="project" value="UniProtKB-UniRule"/>
</dbReference>
<evidence type="ECO:0000313" key="16">
    <source>
        <dbReference type="Proteomes" id="UP000289738"/>
    </source>
</evidence>
<dbReference type="InterPro" id="IPR008271">
    <property type="entry name" value="Ser/Thr_kinase_AS"/>
</dbReference>
<sequence length="675" mass="76296">MANKFLPLITTTILIILSSLCGLHCEYDRSLKGDIIHRLCSYTNMTDQYLFLKYQENYWNMVNEMKNDMRRSKFSVREVGDPPYRIYLFSQCRFDLSASECVYCFKSLQSVFSSCMPAKGARTYSSDGCFMRYDNYSFFQESVTPYYLRGCSDAKAKDEKGFVGLAVNVINKMSFEAPKKGGYTAIEGRRHGSNLVIYGAATCWKTLSQDMCSACLSNAASTAISCLPSTQVHAINTGCILRYADYDFIIIDLKNKESDILMKCTAIILAAIAVCSVLIIVAHYGTKNVDKLWGIPILRTGLEMTPGRVKLSSWFMQFEYSTLERATNVFNEFHKLGEGGYGEVYKGTLQDGREIAIKRFFLSGKQGKQEVYNEIDVYGKAQHKNLVRFLGCCFTSTESYLVFEFLANKSLNCILFDPEKKKQLDWPKRHGIILGVADGLEHLHNNSEGPIIHRDIKAGNILLDLKYRPKISDFGLAKLKSYDSTSIVGTLGYMAPEYLAGCSITEKVDVYSFGILVLEIISGVENAKFESTEETFETLVSHAWKHFKSNTTSKIIDESMENQDLEEITRVIHVGLLCTQELPYLRPSMTEVVAMLRQKDVVMPLPSKPPFTVDSFEFPQEIESSWESKGLDNSELTVPLNFGERSVDELQKSFTPHKSLPQTPAKRITLRKLSL</sequence>
<keyword evidence="11" id="KW-0472">Membrane</keyword>
<protein>
    <recommendedName>
        <fullName evidence="17">Cysteine-rich receptor-like protein kinase</fullName>
    </recommendedName>
</protein>
<dbReference type="FunFam" id="3.30.200.20:FF:000162">
    <property type="entry name" value="Adenine nucleotide alpha hydrolase-like domain kinase"/>
    <property type="match status" value="1"/>
</dbReference>
<keyword evidence="1" id="KW-0723">Serine/threonine-protein kinase</keyword>
<accession>A0A445CUM6</accession>
<feature type="signal peptide" evidence="12">
    <location>
        <begin position="1"/>
        <end position="25"/>
    </location>
</feature>
<dbReference type="Gene3D" id="1.10.510.10">
    <property type="entry name" value="Transferase(Phosphotransferase) domain 1"/>
    <property type="match status" value="1"/>
</dbReference>
<feature type="domain" description="Protein kinase" evidence="13">
    <location>
        <begin position="330"/>
        <end position="603"/>
    </location>
</feature>
<evidence type="ECO:0000256" key="9">
    <source>
        <dbReference type="ARBA" id="ARBA00023180"/>
    </source>
</evidence>
<evidence type="ECO:0000256" key="4">
    <source>
        <dbReference type="ARBA" id="ARBA00022737"/>
    </source>
</evidence>
<keyword evidence="3 12" id="KW-0732">Signal</keyword>
<organism evidence="15 16">
    <name type="scientific">Arachis hypogaea</name>
    <name type="common">Peanut</name>
    <dbReference type="NCBI Taxonomy" id="3818"/>
    <lineage>
        <taxon>Eukaryota</taxon>
        <taxon>Viridiplantae</taxon>
        <taxon>Streptophyta</taxon>
        <taxon>Embryophyta</taxon>
        <taxon>Tracheophyta</taxon>
        <taxon>Spermatophyta</taxon>
        <taxon>Magnoliopsida</taxon>
        <taxon>eudicotyledons</taxon>
        <taxon>Gunneridae</taxon>
        <taxon>Pentapetalae</taxon>
        <taxon>rosids</taxon>
        <taxon>fabids</taxon>
        <taxon>Fabales</taxon>
        <taxon>Fabaceae</taxon>
        <taxon>Papilionoideae</taxon>
        <taxon>50 kb inversion clade</taxon>
        <taxon>dalbergioids sensu lato</taxon>
        <taxon>Dalbergieae</taxon>
        <taxon>Pterocarpus clade</taxon>
        <taxon>Arachis</taxon>
    </lineage>
</organism>
<feature type="domain" description="Gnk2-homologous" evidence="14">
    <location>
        <begin position="33"/>
        <end position="138"/>
    </location>
</feature>
<dbReference type="GO" id="GO:0004674">
    <property type="term" value="F:protein serine/threonine kinase activity"/>
    <property type="evidence" value="ECO:0007669"/>
    <property type="project" value="UniProtKB-KW"/>
</dbReference>
<evidence type="ECO:0000256" key="6">
    <source>
        <dbReference type="ARBA" id="ARBA00022777"/>
    </source>
</evidence>
<comment type="caution">
    <text evidence="15">The sequence shown here is derived from an EMBL/GenBank/DDBJ whole genome shotgun (WGS) entry which is preliminary data.</text>
</comment>
<evidence type="ECO:0000256" key="3">
    <source>
        <dbReference type="ARBA" id="ARBA00022729"/>
    </source>
</evidence>
<name>A0A445CUM6_ARAHY</name>
<feature type="binding site" evidence="10">
    <location>
        <position position="358"/>
    </location>
    <ligand>
        <name>ATP</name>
        <dbReference type="ChEBI" id="CHEBI:30616"/>
    </ligand>
</feature>
<evidence type="ECO:0000256" key="12">
    <source>
        <dbReference type="SAM" id="SignalP"/>
    </source>
</evidence>
<dbReference type="Proteomes" id="UP000289738">
    <property type="component" value="Chromosome A06"/>
</dbReference>
<dbReference type="InterPro" id="IPR011009">
    <property type="entry name" value="Kinase-like_dom_sf"/>
</dbReference>
<evidence type="ECO:0000256" key="2">
    <source>
        <dbReference type="ARBA" id="ARBA00022679"/>
    </source>
</evidence>
<dbReference type="Gene3D" id="3.30.200.20">
    <property type="entry name" value="Phosphorylase Kinase, domain 1"/>
    <property type="match status" value="1"/>
</dbReference>